<organism evidence="1 2">
    <name type="scientific">Winogradskya consettensis</name>
    <dbReference type="NCBI Taxonomy" id="113560"/>
    <lineage>
        <taxon>Bacteria</taxon>
        <taxon>Bacillati</taxon>
        <taxon>Actinomycetota</taxon>
        <taxon>Actinomycetes</taxon>
        <taxon>Micromonosporales</taxon>
        <taxon>Micromonosporaceae</taxon>
        <taxon>Winogradskya</taxon>
    </lineage>
</organism>
<reference evidence="1" key="1">
    <citation type="submission" date="2021-03" db="EMBL/GenBank/DDBJ databases">
        <title>Whole genome shotgun sequence of Actinoplanes consettensis NBRC 14913.</title>
        <authorList>
            <person name="Komaki H."/>
            <person name="Tamura T."/>
        </authorList>
    </citation>
    <scope>NUCLEOTIDE SEQUENCE</scope>
    <source>
        <strain evidence="1">NBRC 14913</strain>
    </source>
</reference>
<accession>A0A919SVV6</accession>
<comment type="caution">
    <text evidence="1">The sequence shown here is derived from an EMBL/GenBank/DDBJ whole genome shotgun (WGS) entry which is preliminary data.</text>
</comment>
<keyword evidence="2" id="KW-1185">Reference proteome</keyword>
<dbReference type="InterPro" id="IPR036390">
    <property type="entry name" value="WH_DNA-bd_sf"/>
</dbReference>
<sequence>MRRVSTTRVDGKPETSRGQDAIRILLIIAAAAEPLAPEPAGGPAPADAVAVLHSQVRLQKLDFWVRNPEYFANELLAEYEQTGDVTFLDQAAAILESDEPQVRRYPMLRYLFGAYEPLDEALAVLRSAGLVVRRKRGTEIRVHRHDYYLTRPGRAAADRIVREAPVFEYYVRRTRLVASFAEGQGGTRLKERQYEQDEYRNTVIGDRIGSIAERVRERLRRHAVPVGVSTP</sequence>
<dbReference type="SUPFAM" id="SSF46785">
    <property type="entry name" value="Winged helix' DNA-binding domain"/>
    <property type="match status" value="1"/>
</dbReference>
<evidence type="ECO:0000313" key="2">
    <source>
        <dbReference type="Proteomes" id="UP000680865"/>
    </source>
</evidence>
<proteinExistence type="predicted"/>
<name>A0A919SVV6_9ACTN</name>
<dbReference type="EMBL" id="BOQP01000037">
    <property type="protein sequence ID" value="GIM79295.1"/>
    <property type="molecule type" value="Genomic_DNA"/>
</dbReference>
<dbReference type="Proteomes" id="UP000680865">
    <property type="component" value="Unassembled WGS sequence"/>
</dbReference>
<evidence type="ECO:0000313" key="1">
    <source>
        <dbReference type="EMBL" id="GIM79295.1"/>
    </source>
</evidence>
<protein>
    <submittedName>
        <fullName evidence="1">Uncharacterized protein</fullName>
    </submittedName>
</protein>
<dbReference type="AlphaFoldDB" id="A0A919SVV6"/>
<gene>
    <name evidence="1" type="ORF">Aco04nite_64760</name>
</gene>